<keyword evidence="6" id="KW-0029">Amino-acid transport</keyword>
<evidence type="ECO:0000256" key="7">
    <source>
        <dbReference type="ARBA" id="ARBA00022989"/>
    </source>
</evidence>
<protein>
    <recommendedName>
        <fullName evidence="15">Transporter</fullName>
    </recommendedName>
</protein>
<dbReference type="GO" id="GO:0046872">
    <property type="term" value="F:metal ion binding"/>
    <property type="evidence" value="ECO:0007669"/>
    <property type="project" value="UniProtKB-KW"/>
</dbReference>
<evidence type="ECO:0000256" key="8">
    <source>
        <dbReference type="ARBA" id="ARBA00023053"/>
    </source>
</evidence>
<evidence type="ECO:0000256" key="10">
    <source>
        <dbReference type="ARBA" id="ARBA00023136"/>
    </source>
</evidence>
<evidence type="ECO:0000256" key="4">
    <source>
        <dbReference type="ARBA" id="ARBA00022692"/>
    </source>
</evidence>
<keyword evidence="3 15" id="KW-0813">Transport</keyword>
<proteinExistence type="inferred from homology"/>
<keyword evidence="17" id="KW-1185">Reference proteome</keyword>
<dbReference type="NCBIfam" id="NF037979">
    <property type="entry name" value="Na_transp"/>
    <property type="match status" value="1"/>
</dbReference>
<dbReference type="PANTHER" id="PTHR11616">
    <property type="entry name" value="SODIUM/CHLORIDE DEPENDENT TRANSPORTER"/>
    <property type="match status" value="1"/>
</dbReference>
<dbReference type="InterPro" id="IPR000175">
    <property type="entry name" value="Na/ntran_symport"/>
</dbReference>
<dbReference type="GO" id="GO:0005283">
    <property type="term" value="F:amino acid:sodium symporter activity"/>
    <property type="evidence" value="ECO:0007669"/>
    <property type="project" value="TreeGrafter"/>
</dbReference>
<keyword evidence="8 14" id="KW-0915">Sodium</keyword>
<evidence type="ECO:0000256" key="15">
    <source>
        <dbReference type="RuleBase" id="RU003732"/>
    </source>
</evidence>
<evidence type="ECO:0000256" key="1">
    <source>
        <dbReference type="ARBA" id="ARBA00004141"/>
    </source>
</evidence>
<feature type="binding site" evidence="14">
    <location>
        <position position="287"/>
    </location>
    <ligand>
        <name>Na(+)</name>
        <dbReference type="ChEBI" id="CHEBI:29101"/>
        <label>1</label>
    </ligand>
</feature>
<dbReference type="PROSITE" id="PS00610">
    <property type="entry name" value="NA_NEUROTRAN_SYMP_1"/>
    <property type="match status" value="1"/>
</dbReference>
<dbReference type="STRING" id="7167.A0A182FVQ2"/>
<evidence type="ECO:0000256" key="5">
    <source>
        <dbReference type="ARBA" id="ARBA00022847"/>
    </source>
</evidence>
<dbReference type="EnsemblMetazoa" id="AALB010637-RA">
    <property type="protein sequence ID" value="AALB010637-PA"/>
    <property type="gene ID" value="AALB010637"/>
</dbReference>
<dbReference type="GO" id="GO:0015179">
    <property type="term" value="F:L-amino acid transmembrane transporter activity"/>
    <property type="evidence" value="ECO:0007669"/>
    <property type="project" value="TreeGrafter"/>
</dbReference>
<keyword evidence="5 15" id="KW-0769">Symport</keyword>
<dbReference type="CDD" id="cd10324">
    <property type="entry name" value="SLC6sbd"/>
    <property type="match status" value="1"/>
</dbReference>
<dbReference type="GO" id="GO:0005886">
    <property type="term" value="C:plasma membrane"/>
    <property type="evidence" value="ECO:0007669"/>
    <property type="project" value="TreeGrafter"/>
</dbReference>
<dbReference type="InterPro" id="IPR037272">
    <property type="entry name" value="SNS_sf"/>
</dbReference>
<dbReference type="PROSITE" id="PS00754">
    <property type="entry name" value="NA_NEUROTRAN_SYMP_2"/>
    <property type="match status" value="1"/>
</dbReference>
<feature type="binding site" evidence="14">
    <location>
        <position position="47"/>
    </location>
    <ligand>
        <name>Na(+)</name>
        <dbReference type="ChEBI" id="CHEBI:29101"/>
        <label>1</label>
    </ligand>
</feature>
<evidence type="ECO:0000256" key="9">
    <source>
        <dbReference type="ARBA" id="ARBA00023065"/>
    </source>
</evidence>
<evidence type="ECO:0000313" key="16">
    <source>
        <dbReference type="EnsemblMetazoa" id="AALB010637-PA"/>
    </source>
</evidence>
<evidence type="ECO:0000256" key="2">
    <source>
        <dbReference type="ARBA" id="ARBA00006459"/>
    </source>
</evidence>
<evidence type="ECO:0000256" key="12">
    <source>
        <dbReference type="ARBA" id="ARBA00023201"/>
    </source>
</evidence>
<keyword evidence="10" id="KW-0472">Membrane</keyword>
<evidence type="ECO:0000256" key="3">
    <source>
        <dbReference type="ARBA" id="ARBA00022448"/>
    </source>
</evidence>
<reference evidence="16" key="2">
    <citation type="submission" date="2022-08" db="UniProtKB">
        <authorList>
            <consortium name="EnsemblMetazoa"/>
        </authorList>
    </citation>
    <scope>IDENTIFICATION</scope>
    <source>
        <strain evidence="16">STECLA/ALBI9_A</strain>
    </source>
</reference>
<keyword evidence="14" id="KW-0479">Metal-binding</keyword>
<name>A0A182FVQ2_ANOAL</name>
<dbReference type="VEuPathDB" id="VectorBase:AALB010637"/>
<evidence type="ECO:0000256" key="11">
    <source>
        <dbReference type="ARBA" id="ARBA00023180"/>
    </source>
</evidence>
<organism evidence="16 17">
    <name type="scientific">Anopheles albimanus</name>
    <name type="common">New world malaria mosquito</name>
    <dbReference type="NCBI Taxonomy" id="7167"/>
    <lineage>
        <taxon>Eukaryota</taxon>
        <taxon>Metazoa</taxon>
        <taxon>Ecdysozoa</taxon>
        <taxon>Arthropoda</taxon>
        <taxon>Hexapoda</taxon>
        <taxon>Insecta</taxon>
        <taxon>Pterygota</taxon>
        <taxon>Neoptera</taxon>
        <taxon>Endopterygota</taxon>
        <taxon>Diptera</taxon>
        <taxon>Nematocera</taxon>
        <taxon>Culicoidea</taxon>
        <taxon>Culicidae</taxon>
        <taxon>Anophelinae</taxon>
        <taxon>Anopheles</taxon>
    </lineage>
</organism>
<feature type="binding site" evidence="14">
    <location>
        <position position="51"/>
    </location>
    <ligand>
        <name>Na(+)</name>
        <dbReference type="ChEBI" id="CHEBI:29101"/>
        <label>1</label>
    </ligand>
</feature>
<dbReference type="VEuPathDB" id="VectorBase:AALB20_028967"/>
<comment type="similarity">
    <text evidence="2 15">Belongs to the sodium:neurotransmitter symporter (SNF) (TC 2.A.22) family.</text>
</comment>
<evidence type="ECO:0000256" key="13">
    <source>
        <dbReference type="ARBA" id="ARBA00037785"/>
    </source>
</evidence>
<evidence type="ECO:0000256" key="6">
    <source>
        <dbReference type="ARBA" id="ARBA00022970"/>
    </source>
</evidence>
<dbReference type="GO" id="GO:0089718">
    <property type="term" value="P:amino acid import across plasma membrane"/>
    <property type="evidence" value="ECO:0007669"/>
    <property type="project" value="TreeGrafter"/>
</dbReference>
<accession>A0A182FVQ2</accession>
<dbReference type="SUPFAM" id="SSF161070">
    <property type="entry name" value="SNF-like"/>
    <property type="match status" value="1"/>
</dbReference>
<keyword evidence="9" id="KW-0406">Ion transport</keyword>
<dbReference type="AlphaFoldDB" id="A0A182FVQ2"/>
<comment type="function">
    <text evidence="13">Unusual broad substrate spectrum amino acid:sodium cotransporter that promotes absorption of the D isomers of essential amino acids. Neutral amino acids are the preferred substrates, especially methionine and phenylalanine.</text>
</comment>
<dbReference type="Pfam" id="PF00209">
    <property type="entry name" value="SNF"/>
    <property type="match status" value="1"/>
</dbReference>
<dbReference type="PANTHER" id="PTHR11616:SF321">
    <property type="entry name" value="SODIUM-DEPENDENT NUTRIENT AMINO ACID TRANSPORTER 1-RELATED"/>
    <property type="match status" value="1"/>
</dbReference>
<reference evidence="16 17" key="1">
    <citation type="journal article" date="2017" name="G3 (Bethesda)">
        <title>The Physical Genome Mapping of Anopheles albimanus Corrected Scaffold Misassemblies and Identified Interarm Rearrangements in Genus Anopheles.</title>
        <authorList>
            <person name="Artemov G.N."/>
            <person name="Peery A.N."/>
            <person name="Jiang X."/>
            <person name="Tu Z."/>
            <person name="Stegniy V.N."/>
            <person name="Sharakhova M.V."/>
            <person name="Sharakhov I.V."/>
        </authorList>
    </citation>
    <scope>NUCLEOTIDE SEQUENCE [LARGE SCALE GENOMIC DNA]</scope>
    <source>
        <strain evidence="16 17">ALBI9_A</strain>
    </source>
</reference>
<evidence type="ECO:0000256" key="14">
    <source>
        <dbReference type="PIRSR" id="PIRSR600175-1"/>
    </source>
</evidence>
<dbReference type="PROSITE" id="PS50267">
    <property type="entry name" value="NA_NEUROTRAN_SYMP_3"/>
    <property type="match status" value="1"/>
</dbReference>
<comment type="subcellular location">
    <subcellularLocation>
        <location evidence="1">Membrane</location>
        <topology evidence="1">Multi-pass membrane protein</topology>
    </subcellularLocation>
</comment>
<feature type="binding site" evidence="14">
    <location>
        <position position="390"/>
    </location>
    <ligand>
        <name>Na(+)</name>
        <dbReference type="ChEBI" id="CHEBI:29101"/>
        <label>1</label>
    </ligand>
</feature>
<dbReference type="PRINTS" id="PR00176">
    <property type="entry name" value="NANEUSMPORT"/>
</dbReference>
<sequence>MSAQWLHKQLVTRTNFVSLAIAAPTTPARAKWTSDIEFTLSCIAYSVGFGNIWKFPYTALDNGGGAFLLPYLIVLFVIGRPLYYLEMAMGQFSSRGCVKIYDLAPAMRGIGVGQTVAMLVAISYYTPILAITLRYLLLSFSSELPWSKCDHSWSRCINSNLRGHQNDSSILNSGVRQNVSAELFFTNTIMRRVSLDQGLGWPNMELVACLLVCWAILIVILIKGVRSTGKASYFLAIFPYVIIFILLGHALSLEGSLEGIRFFLTPDWESLFTAKVWMEAVTQCFFSLSICFGGIIAYSSFNNFSNNVYRDAMIISWLDTFTSIIVGCIVFGVLGNLAHVTHRANIQDLVREGPGLTFMAYPDAIAKFEYYPQLFSVMFFLMFFIVGIGSNLGAITSVITAIGDRCPAIPNWKIVIGLSSVMSCVSVVYLTPGGLDLLDVLDTYGAKYVTLTLALFEILTFAWVYGVDRVCRDIRFMLGRETGLFWRLCWGFVGPLLVAIILLVAFISHKAPNVPEQYNFAGWMLYAFAVLQLPLWALYAIVTQEEKGCQNRVHAAFRPSKSWGPETAGICEEYRLLEHEAAYSATQYPRGRWTDRLVRRIFH</sequence>
<keyword evidence="12" id="KW-0739">Sodium transport</keyword>
<dbReference type="Proteomes" id="UP000069272">
    <property type="component" value="Chromosome 3R"/>
</dbReference>
<keyword evidence="11" id="KW-0325">Glycoprotein</keyword>
<keyword evidence="7" id="KW-1133">Transmembrane helix</keyword>
<evidence type="ECO:0000313" key="17">
    <source>
        <dbReference type="Proteomes" id="UP000069272"/>
    </source>
</evidence>
<keyword evidence="4 15" id="KW-0812">Transmembrane</keyword>